<keyword evidence="8 13" id="KW-0408">Iron</keyword>
<keyword evidence="6 13" id="KW-0479">Metal-binding</keyword>
<comment type="function">
    <text evidence="1">Functions as an electron carrier between membrane-bound cytochrome b6-f and photosystem I in oxygenic photosynthesis.</text>
</comment>
<dbReference type="Proteomes" id="UP000815325">
    <property type="component" value="Unassembled WGS sequence"/>
</dbReference>
<evidence type="ECO:0000256" key="2">
    <source>
        <dbReference type="ARBA" id="ARBA00009650"/>
    </source>
</evidence>
<feature type="domain" description="Cytochrome c" evidence="14">
    <location>
        <begin position="84"/>
        <end position="176"/>
    </location>
</feature>
<keyword evidence="7" id="KW-0249">Electron transport</keyword>
<dbReference type="SUPFAM" id="SSF46626">
    <property type="entry name" value="Cytochrome c"/>
    <property type="match status" value="1"/>
</dbReference>
<evidence type="ECO:0000313" key="16">
    <source>
        <dbReference type="Proteomes" id="UP000815325"/>
    </source>
</evidence>
<comment type="caution">
    <text evidence="15">The sequence shown here is derived from an EMBL/GenBank/DDBJ whole genome shotgun (WGS) entry which is preliminary data.</text>
</comment>
<evidence type="ECO:0000256" key="12">
    <source>
        <dbReference type="ARBA" id="ARBA00033211"/>
    </source>
</evidence>
<reference evidence="15" key="1">
    <citation type="submission" date="2017-08" db="EMBL/GenBank/DDBJ databases">
        <authorList>
            <person name="Polle J.E."/>
            <person name="Barry K."/>
            <person name="Cushman J."/>
            <person name="Schmutz J."/>
            <person name="Tran D."/>
            <person name="Hathwaick L.T."/>
            <person name="Yim W.C."/>
            <person name="Jenkins J."/>
            <person name="Mckie-Krisberg Z.M."/>
            <person name="Prochnik S."/>
            <person name="Lindquist E."/>
            <person name="Dockter R.B."/>
            <person name="Adam C."/>
            <person name="Molina H."/>
            <person name="Bunkerborg J."/>
            <person name="Jin E."/>
            <person name="Buchheim M."/>
            <person name="Magnuson J."/>
        </authorList>
    </citation>
    <scope>NUCLEOTIDE SEQUENCE</scope>
    <source>
        <strain evidence="15">CCAP 19/18</strain>
    </source>
</reference>
<organism evidence="15 16">
    <name type="scientific">Dunaliella salina</name>
    <name type="common">Green alga</name>
    <name type="synonym">Protococcus salinus</name>
    <dbReference type="NCBI Taxonomy" id="3046"/>
    <lineage>
        <taxon>Eukaryota</taxon>
        <taxon>Viridiplantae</taxon>
        <taxon>Chlorophyta</taxon>
        <taxon>core chlorophytes</taxon>
        <taxon>Chlorophyceae</taxon>
        <taxon>CS clade</taxon>
        <taxon>Chlamydomonadales</taxon>
        <taxon>Dunaliellaceae</taxon>
        <taxon>Dunaliella</taxon>
    </lineage>
</organism>
<comment type="similarity">
    <text evidence="2">Belongs to the cytochrome c family. PetJ subfamily.</text>
</comment>
<keyword evidence="5 13" id="KW-0349">Heme</keyword>
<name>A0ABQ7GGN5_DUNSA</name>
<dbReference type="Pfam" id="PF13442">
    <property type="entry name" value="Cytochrome_CBB3"/>
    <property type="match status" value="1"/>
</dbReference>
<evidence type="ECO:0000256" key="5">
    <source>
        <dbReference type="ARBA" id="ARBA00022617"/>
    </source>
</evidence>
<evidence type="ECO:0000256" key="9">
    <source>
        <dbReference type="ARBA" id="ARBA00023078"/>
    </source>
</evidence>
<evidence type="ECO:0000256" key="11">
    <source>
        <dbReference type="ARBA" id="ARBA00031247"/>
    </source>
</evidence>
<evidence type="ECO:0000256" key="4">
    <source>
        <dbReference type="ARBA" id="ARBA00022531"/>
    </source>
</evidence>
<dbReference type="PANTHER" id="PTHR34688:SF2">
    <property type="entry name" value="CYTOCHROME C6, CHLOROPLASTIC"/>
    <property type="match status" value="1"/>
</dbReference>
<dbReference type="InterPro" id="IPR036909">
    <property type="entry name" value="Cyt_c-like_dom_sf"/>
</dbReference>
<dbReference type="PANTHER" id="PTHR34688">
    <property type="entry name" value="CYTOCHROME C6, CHLOROPLASTIC"/>
    <property type="match status" value="1"/>
</dbReference>
<dbReference type="PROSITE" id="PS51007">
    <property type="entry name" value="CYTC"/>
    <property type="match status" value="1"/>
</dbReference>
<evidence type="ECO:0000256" key="8">
    <source>
        <dbReference type="ARBA" id="ARBA00023004"/>
    </source>
</evidence>
<evidence type="ECO:0000256" key="13">
    <source>
        <dbReference type="PROSITE-ProRule" id="PRU00433"/>
    </source>
</evidence>
<evidence type="ECO:0000256" key="3">
    <source>
        <dbReference type="ARBA" id="ARBA00022448"/>
    </source>
</evidence>
<keyword evidence="4" id="KW-0602">Photosynthesis</keyword>
<gene>
    <name evidence="15" type="ORF">DUNSADRAFT_9812</name>
</gene>
<evidence type="ECO:0000256" key="7">
    <source>
        <dbReference type="ARBA" id="ARBA00022982"/>
    </source>
</evidence>
<keyword evidence="3" id="KW-0813">Transport</keyword>
<evidence type="ECO:0000256" key="1">
    <source>
        <dbReference type="ARBA" id="ARBA00002347"/>
    </source>
</evidence>
<keyword evidence="16" id="KW-1185">Reference proteome</keyword>
<evidence type="ECO:0000256" key="6">
    <source>
        <dbReference type="ARBA" id="ARBA00022723"/>
    </source>
</evidence>
<sequence length="181" mass="19394">MLRPILPTSSQARPISCPIRTGCPPIPVRSTQRRISHHKPLVSAKCSHNAQQDFRIEHSKAQRWAVSAVAIPAALVLLCLPQAANAADIQGTFTTKCAGCHLNGGNVLAAGASLFPEDMQRNGFADPEAMFNLIYKGKGRMPGYGEGCAPKGQCTFGPRLSDDDIRGLVAYVNERAAAGWK</sequence>
<dbReference type="InterPro" id="IPR023655">
    <property type="entry name" value="Cyt_C6"/>
</dbReference>
<dbReference type="Gene3D" id="1.10.760.10">
    <property type="entry name" value="Cytochrome c-like domain"/>
    <property type="match status" value="1"/>
</dbReference>
<proteinExistence type="inferred from homology"/>
<evidence type="ECO:0000259" key="14">
    <source>
        <dbReference type="PROSITE" id="PS51007"/>
    </source>
</evidence>
<keyword evidence="9" id="KW-0793">Thylakoid</keyword>
<dbReference type="InterPro" id="IPR009056">
    <property type="entry name" value="Cyt_c-like_dom"/>
</dbReference>
<protein>
    <recommendedName>
        <fullName evidence="12">Cytochrome c-553</fullName>
    </recommendedName>
    <alternativeName>
        <fullName evidence="11">Cytochrome c553</fullName>
    </alternativeName>
    <alternativeName>
        <fullName evidence="10">Soluble cytochrome f</fullName>
    </alternativeName>
</protein>
<evidence type="ECO:0000313" key="15">
    <source>
        <dbReference type="EMBL" id="KAF5833745.1"/>
    </source>
</evidence>
<dbReference type="EMBL" id="MU069793">
    <property type="protein sequence ID" value="KAF5833745.1"/>
    <property type="molecule type" value="Genomic_DNA"/>
</dbReference>
<evidence type="ECO:0000256" key="10">
    <source>
        <dbReference type="ARBA" id="ARBA00030448"/>
    </source>
</evidence>
<accession>A0ABQ7GGN5</accession>